<sequence length="347" mass="41030">MNVNLIERFPRELARPFKDKIAWDLEEVNSYIKRFGSSYGIHISVYPFSTIDEGKIDYSSAIIDKIFIDIDGRGWLKQLQKIFRWAMIDDIISRYNMSGMGAHAFLFCMETIQYKRSCIHNFQSYLERKLKINMDPQVKGDLSRTFRMPNTFNYKRGRYDICMDKELIFNHTEEEIYQIASKFPTYKPKQVWYGHKLMDLSSFDIEEYMYGTKLSTDLNGDLLNDKELKKLNLPVDEFPNCVKSWLLDEELSYTGRYSLIIYLRDQQITSIPLMFKEIVSILKSILSRDTWLHVSTNLRIPGHNVGEGLRTVKNTYSNANYKMYSCYQLRDFGLCKTSCGRWHPIYE</sequence>
<proteinExistence type="predicted"/>
<evidence type="ECO:0000313" key="1">
    <source>
        <dbReference type="EMBL" id="KKN23887.1"/>
    </source>
</evidence>
<gene>
    <name evidence="1" type="ORF">LCGC14_0900590</name>
</gene>
<organism evidence="1">
    <name type="scientific">marine sediment metagenome</name>
    <dbReference type="NCBI Taxonomy" id="412755"/>
    <lineage>
        <taxon>unclassified sequences</taxon>
        <taxon>metagenomes</taxon>
        <taxon>ecological metagenomes</taxon>
    </lineage>
</organism>
<dbReference type="EMBL" id="LAZR01002931">
    <property type="protein sequence ID" value="KKN23887.1"/>
    <property type="molecule type" value="Genomic_DNA"/>
</dbReference>
<dbReference type="AlphaFoldDB" id="A0A0F9PHC5"/>
<comment type="caution">
    <text evidence="1">The sequence shown here is derived from an EMBL/GenBank/DDBJ whole genome shotgun (WGS) entry which is preliminary data.</text>
</comment>
<reference evidence="1" key="1">
    <citation type="journal article" date="2015" name="Nature">
        <title>Complex archaea that bridge the gap between prokaryotes and eukaryotes.</title>
        <authorList>
            <person name="Spang A."/>
            <person name="Saw J.H."/>
            <person name="Jorgensen S.L."/>
            <person name="Zaremba-Niedzwiedzka K."/>
            <person name="Martijn J."/>
            <person name="Lind A.E."/>
            <person name="van Eijk R."/>
            <person name="Schleper C."/>
            <person name="Guy L."/>
            <person name="Ettema T.J."/>
        </authorList>
    </citation>
    <scope>NUCLEOTIDE SEQUENCE</scope>
</reference>
<protein>
    <submittedName>
        <fullName evidence="1">Uncharacterized protein</fullName>
    </submittedName>
</protein>
<name>A0A0F9PHC5_9ZZZZ</name>
<accession>A0A0F9PHC5</accession>